<organism evidence="12">
    <name type="scientific">Chiropsalmus quadrumanus</name>
    <dbReference type="NCBI Taxonomy" id="645347"/>
    <lineage>
        <taxon>Eukaryota</taxon>
        <taxon>Metazoa</taxon>
        <taxon>Cnidaria</taxon>
        <taxon>Cubozoa</taxon>
        <taxon>Chirodropida</taxon>
        <taxon>Chiropsalmidae</taxon>
        <taxon>Chiropsalmus</taxon>
    </lineage>
</organism>
<keyword evidence="8" id="KW-0520">NAD</keyword>
<dbReference type="GO" id="GO:0016651">
    <property type="term" value="F:oxidoreductase activity, acting on NAD(P)H"/>
    <property type="evidence" value="ECO:0007669"/>
    <property type="project" value="InterPro"/>
</dbReference>
<dbReference type="PANTHER" id="PTHR11434">
    <property type="entry name" value="NADH-UBIQUINONE OXIDOREDUCTASE SUBUNIT ND4L"/>
    <property type="match status" value="1"/>
</dbReference>
<keyword evidence="12" id="KW-0560">Oxidoreductase</keyword>
<keyword evidence="5 11" id="KW-0812">Transmembrane</keyword>
<evidence type="ECO:0000256" key="8">
    <source>
        <dbReference type="ARBA" id="ARBA00023027"/>
    </source>
</evidence>
<evidence type="ECO:0000256" key="9">
    <source>
        <dbReference type="ARBA" id="ARBA00023136"/>
    </source>
</evidence>
<dbReference type="Gene3D" id="1.10.287.3510">
    <property type="match status" value="1"/>
</dbReference>
<evidence type="ECO:0000256" key="7">
    <source>
        <dbReference type="ARBA" id="ARBA00022989"/>
    </source>
</evidence>
<dbReference type="PANTHER" id="PTHR11434:SF16">
    <property type="entry name" value="NADH-UBIQUINONE OXIDOREDUCTASE CHAIN 4L"/>
    <property type="match status" value="1"/>
</dbReference>
<reference evidence="12" key="1">
    <citation type="journal article" date="2012" name="Genome Biol. Evol.">
        <title>Evolution of linear mitochondrial genomes in medusozoan cnidarians.</title>
        <authorList>
            <person name="Kayal E."/>
            <person name="Bentlage B."/>
            <person name="Collins A.G."/>
            <person name="Kayal M."/>
            <person name="Pirro S."/>
            <person name="Lavrov D.V."/>
        </authorList>
    </citation>
    <scope>NUCLEOTIDE SEQUENCE</scope>
</reference>
<evidence type="ECO:0000256" key="6">
    <source>
        <dbReference type="ARBA" id="ARBA00022967"/>
    </source>
</evidence>
<dbReference type="GO" id="GO:0030964">
    <property type="term" value="C:NADH dehydrogenase complex"/>
    <property type="evidence" value="ECO:0007669"/>
    <property type="project" value="TreeGrafter"/>
</dbReference>
<name>G9IT45_9CNID</name>
<dbReference type="InterPro" id="IPR001133">
    <property type="entry name" value="NADH_UbQ_OxRdtase_chain4L/K"/>
</dbReference>
<dbReference type="Pfam" id="PF00420">
    <property type="entry name" value="Oxidored_q2"/>
    <property type="match status" value="1"/>
</dbReference>
<gene>
    <name evidence="12" type="primary">nad4L</name>
</gene>
<dbReference type="GO" id="GO:0042773">
    <property type="term" value="P:ATP synthesis coupled electron transport"/>
    <property type="evidence" value="ECO:0007669"/>
    <property type="project" value="InterPro"/>
</dbReference>
<dbReference type="EMBL" id="JN700974">
    <property type="protein sequence ID" value="AET13159.1"/>
    <property type="molecule type" value="Genomic_DNA"/>
</dbReference>
<evidence type="ECO:0000256" key="10">
    <source>
        <dbReference type="ARBA" id="ARBA00031586"/>
    </source>
</evidence>
<sequence length="96" mass="10383">MGVSLSITLFLVALLGVIVNRSSLILVLMCIELMLLSISIMFMYSFCVNSTHLSLVSIVMIISVAASESAIGLALMVSYFRVSGHITVKNMNLLRG</sequence>
<dbReference type="InterPro" id="IPR039428">
    <property type="entry name" value="NUOK/Mnh_C1-like"/>
</dbReference>
<evidence type="ECO:0000256" key="4">
    <source>
        <dbReference type="ARBA" id="ARBA00022448"/>
    </source>
</evidence>
<keyword evidence="6" id="KW-1278">Translocase</keyword>
<keyword evidence="4" id="KW-0813">Transport</keyword>
<geneLocation type="mitochondrion" evidence="12"/>
<accession>G9IT45</accession>
<dbReference type="HAMAP" id="MF_01456">
    <property type="entry name" value="NDH1_NuoK"/>
    <property type="match status" value="1"/>
</dbReference>
<feature type="transmembrane region" description="Helical" evidence="11">
    <location>
        <begin position="53"/>
        <end position="80"/>
    </location>
</feature>
<feature type="transmembrane region" description="Helical" evidence="11">
    <location>
        <begin position="25"/>
        <end position="46"/>
    </location>
</feature>
<keyword evidence="12" id="KW-0496">Mitochondrion</keyword>
<keyword evidence="7 11" id="KW-1133">Transmembrane helix</keyword>
<keyword evidence="9 11" id="KW-0472">Membrane</keyword>
<comment type="similarity">
    <text evidence="2">Belongs to the complex I subunit 4L family.</text>
</comment>
<evidence type="ECO:0000313" key="12">
    <source>
        <dbReference type="EMBL" id="AET13159.1"/>
    </source>
</evidence>
<protein>
    <recommendedName>
        <fullName evidence="3">NADH-ubiquinone oxidoreductase chain 4L</fullName>
    </recommendedName>
    <alternativeName>
        <fullName evidence="10">NADH dehydrogenase subunit 4L</fullName>
    </alternativeName>
</protein>
<comment type="subcellular location">
    <subcellularLocation>
        <location evidence="1">Membrane</location>
        <topology evidence="1">Multi-pass membrane protein</topology>
    </subcellularLocation>
</comment>
<dbReference type="AlphaFoldDB" id="G9IT45"/>
<evidence type="ECO:0000256" key="2">
    <source>
        <dbReference type="ARBA" id="ARBA00010519"/>
    </source>
</evidence>
<evidence type="ECO:0000256" key="5">
    <source>
        <dbReference type="ARBA" id="ARBA00022692"/>
    </source>
</evidence>
<proteinExistence type="inferred from homology"/>
<evidence type="ECO:0000256" key="11">
    <source>
        <dbReference type="SAM" id="Phobius"/>
    </source>
</evidence>
<evidence type="ECO:0000256" key="1">
    <source>
        <dbReference type="ARBA" id="ARBA00004141"/>
    </source>
</evidence>
<evidence type="ECO:0000256" key="3">
    <source>
        <dbReference type="ARBA" id="ARBA00016612"/>
    </source>
</evidence>